<name>A0A7W8GGV3_9DEIO</name>
<evidence type="ECO:0000259" key="3">
    <source>
        <dbReference type="SMART" id="SM01008"/>
    </source>
</evidence>
<dbReference type="PANTHER" id="PTHR11908:SF132">
    <property type="entry name" value="ALDEHYDE OXIDASE 1-RELATED"/>
    <property type="match status" value="1"/>
</dbReference>
<dbReference type="Pfam" id="PF02738">
    <property type="entry name" value="MoCoBD_1"/>
    <property type="match status" value="1"/>
</dbReference>
<dbReference type="Pfam" id="PF01315">
    <property type="entry name" value="Ald_Xan_dh_C"/>
    <property type="match status" value="1"/>
</dbReference>
<dbReference type="Gene3D" id="3.90.1170.50">
    <property type="entry name" value="Aldehyde oxidase/xanthine dehydrogenase, a/b hammerhead"/>
    <property type="match status" value="1"/>
</dbReference>
<dbReference type="PANTHER" id="PTHR11908">
    <property type="entry name" value="XANTHINE DEHYDROGENASE"/>
    <property type="match status" value="1"/>
</dbReference>
<evidence type="ECO:0000313" key="4">
    <source>
        <dbReference type="EMBL" id="MBB5234998.1"/>
    </source>
</evidence>
<keyword evidence="1" id="KW-0500">Molybdenum</keyword>
<dbReference type="SUPFAM" id="SSF54665">
    <property type="entry name" value="CO dehydrogenase molybdoprotein N-domain-like"/>
    <property type="match status" value="1"/>
</dbReference>
<evidence type="ECO:0000313" key="5">
    <source>
        <dbReference type="Proteomes" id="UP000525389"/>
    </source>
</evidence>
<dbReference type="EC" id="1.2.7.4" evidence="4"/>
<dbReference type="GO" id="GO:0043885">
    <property type="term" value="F:anaerobic carbon-monoxide dehydrogenase activity"/>
    <property type="evidence" value="ECO:0007669"/>
    <property type="project" value="UniProtKB-EC"/>
</dbReference>
<dbReference type="InterPro" id="IPR037165">
    <property type="entry name" value="AldOxase/xan_DH_Mopterin-bd_sf"/>
</dbReference>
<dbReference type="Pfam" id="PF20256">
    <property type="entry name" value="MoCoBD_2"/>
    <property type="match status" value="1"/>
</dbReference>
<keyword evidence="5" id="KW-1185">Reference proteome</keyword>
<dbReference type="AlphaFoldDB" id="A0A7W8GGV3"/>
<dbReference type="GO" id="GO:0005506">
    <property type="term" value="F:iron ion binding"/>
    <property type="evidence" value="ECO:0007669"/>
    <property type="project" value="InterPro"/>
</dbReference>
<feature type="domain" description="Aldehyde oxidase/xanthine dehydrogenase a/b hammerhead" evidence="3">
    <location>
        <begin position="23"/>
        <end position="138"/>
    </location>
</feature>
<comment type="caution">
    <text evidence="4">The sequence shown here is derived from an EMBL/GenBank/DDBJ whole genome shotgun (WGS) entry which is preliminary data.</text>
</comment>
<accession>A0A7W8GGV3</accession>
<dbReference type="InterPro" id="IPR008274">
    <property type="entry name" value="AldOxase/xan_DH_MoCoBD1"/>
</dbReference>
<proteinExistence type="predicted"/>
<dbReference type="InterPro" id="IPR036856">
    <property type="entry name" value="Ald_Oxase/Xan_DH_a/b_sf"/>
</dbReference>
<dbReference type="EMBL" id="JACHFN010000008">
    <property type="protein sequence ID" value="MBB5234998.1"/>
    <property type="molecule type" value="Genomic_DNA"/>
</dbReference>
<evidence type="ECO:0000256" key="1">
    <source>
        <dbReference type="ARBA" id="ARBA00022505"/>
    </source>
</evidence>
<protein>
    <submittedName>
        <fullName evidence="4">Carbon-monoxide dehydrogenase large subunit</fullName>
        <ecNumber evidence="4">1.2.7.4</ecNumber>
    </submittedName>
</protein>
<dbReference type="SUPFAM" id="SSF56003">
    <property type="entry name" value="Molybdenum cofactor-binding domain"/>
    <property type="match status" value="1"/>
</dbReference>
<dbReference type="InterPro" id="IPR000674">
    <property type="entry name" value="Ald_Oxase/Xan_DH_a/b"/>
</dbReference>
<gene>
    <name evidence="4" type="ORF">HNQ09_002441</name>
</gene>
<dbReference type="RefSeq" id="WP_184029576.1">
    <property type="nucleotide sequence ID" value="NZ_JACHFN010000008.1"/>
</dbReference>
<keyword evidence="2 4" id="KW-0560">Oxidoreductase</keyword>
<organism evidence="4 5">
    <name type="scientific">Deinococcus budaensis</name>
    <dbReference type="NCBI Taxonomy" id="1665626"/>
    <lineage>
        <taxon>Bacteria</taxon>
        <taxon>Thermotogati</taxon>
        <taxon>Deinococcota</taxon>
        <taxon>Deinococci</taxon>
        <taxon>Deinococcales</taxon>
        <taxon>Deinococcaceae</taxon>
        <taxon>Deinococcus</taxon>
    </lineage>
</organism>
<dbReference type="InterPro" id="IPR016208">
    <property type="entry name" value="Ald_Oxase/xanthine_DH-like"/>
</dbReference>
<dbReference type="InterPro" id="IPR046867">
    <property type="entry name" value="AldOxase/xan_DH_MoCoBD2"/>
</dbReference>
<dbReference type="SMART" id="SM01008">
    <property type="entry name" value="Ald_Xan_dh_C"/>
    <property type="match status" value="1"/>
</dbReference>
<reference evidence="4 5" key="1">
    <citation type="submission" date="2020-08" db="EMBL/GenBank/DDBJ databases">
        <title>Genomic Encyclopedia of Type Strains, Phase IV (KMG-IV): sequencing the most valuable type-strain genomes for metagenomic binning, comparative biology and taxonomic classification.</title>
        <authorList>
            <person name="Goeker M."/>
        </authorList>
    </citation>
    <scope>NUCLEOTIDE SEQUENCE [LARGE SCALE GENOMIC DNA]</scope>
    <source>
        <strain evidence="4 5">DSM 101791</strain>
    </source>
</reference>
<dbReference type="Proteomes" id="UP000525389">
    <property type="component" value="Unassembled WGS sequence"/>
</dbReference>
<sequence length="797" mass="85801">MTDRTDKYMGQALKRKEDPRFITGAGQYTDDFVLPGMLHAAMVRSPYAHARITGIDKSSVEDMPGVVAVLTGEDVAAAGAGPIPVGWLLPDLKVPPHHAVAQGEVNHVGDIVAVVVAETRAQAEDAAGLLAVDYEALPSVALGSAALEEGSPQVHDDVPGNVAFRWEIGDEAALNEAFNRAHKTVKVRLRNHRLVPNAIEPRASLAQFSPASGEYLLYTTSQNPHIHRLILAAFVLNIPEHKLRVISPDVGGGFGSKIFQYQEEVIVLLASRLLGKPVKWAARRSESFVSDMQGRDHESEAELAVDAEGRMLGLRVNTVANLGAYLTLFAPAVPTYLYGTLLNGVYKFLAVHAKVTGVVTNTVPVDAYRGAGRPEATYLIERTVDVMAHELGMDPAEFRRMNFIQPDEFPYQTPVALVYDSGNYEPALNMALDMMKYQDLRAEQERMKGNNKILGVGVISYLEACGLAPSALVGQLGAQAGQWESSLVRVHPTGKVELYTGSHSHGQGHETAFPQIAADELQIPIEDIDLIHGDTGRMPYGWGTYGSRSAAVGGSALKMALQKITAKARKIAAHLLEASEEDIEHADGVFRVKGAPGQQKTFSDVALMAHLAHSLPDGMEPGLEATAFYDPKNFVYPFGTHVAVVEIDTDTGVVKLRDYGCVDDCGPLINPLIAEGQVHGGIAQGAGQALWEDAAYDDEGNFLAGTFMEYAVPRADDLPNFQTDHTVTPSPHNPLGVKGIGEAGTIASTAAVANAVMDALWHECRIAHLDMPYTSEKVWRAIREARQGAGMGQAADD</sequence>
<evidence type="ECO:0000256" key="2">
    <source>
        <dbReference type="ARBA" id="ARBA00023002"/>
    </source>
</evidence>
<dbReference type="Gene3D" id="3.30.365.10">
    <property type="entry name" value="Aldehyde oxidase/xanthine dehydrogenase, molybdopterin binding domain"/>
    <property type="match status" value="4"/>
</dbReference>